<dbReference type="GeneID" id="81124946"/>
<protein>
    <submittedName>
        <fullName evidence="2">PHP domain-containing protein</fullName>
    </submittedName>
</protein>
<organism evidence="2 3">
    <name type="scientific">Halobaculum lipolyticum</name>
    <dbReference type="NCBI Taxonomy" id="3032001"/>
    <lineage>
        <taxon>Archaea</taxon>
        <taxon>Methanobacteriati</taxon>
        <taxon>Methanobacteriota</taxon>
        <taxon>Stenosarchaea group</taxon>
        <taxon>Halobacteria</taxon>
        <taxon>Halobacteriales</taxon>
        <taxon>Haloferacaceae</taxon>
        <taxon>Halobaculum</taxon>
    </lineage>
</organism>
<dbReference type="Proteomes" id="UP001596461">
    <property type="component" value="Unassembled WGS sequence"/>
</dbReference>
<evidence type="ECO:0000313" key="2">
    <source>
        <dbReference type="EMBL" id="MFC7070126.1"/>
    </source>
</evidence>
<keyword evidence="3" id="KW-1185">Reference proteome</keyword>
<dbReference type="RefSeq" id="WP_284033035.1">
    <property type="nucleotide sequence ID" value="NZ_CP126154.1"/>
</dbReference>
<evidence type="ECO:0000313" key="3">
    <source>
        <dbReference type="Proteomes" id="UP001596461"/>
    </source>
</evidence>
<accession>A0ABD5WFL2</accession>
<name>A0ABD5WFL2_9EURY</name>
<evidence type="ECO:0000256" key="1">
    <source>
        <dbReference type="SAM" id="MobiDB-lite"/>
    </source>
</evidence>
<dbReference type="EMBL" id="JBHTAH010000008">
    <property type="protein sequence ID" value="MFC7070126.1"/>
    <property type="molecule type" value="Genomic_DNA"/>
</dbReference>
<feature type="region of interest" description="Disordered" evidence="1">
    <location>
        <begin position="36"/>
        <end position="69"/>
    </location>
</feature>
<sequence length="358" mass="38805">MTPTPTPTTPDGARIEHDPYGDVDWERVTRCRSQFHLHEPRNELDPRSPDHDPPSTADADDGRSSPGALVDKYQRAGYGALAVTEHEYFVDGTKHKGEPFVEALDTTTWPWTEWDRECDPDGTVPVQGAELRGTLDGLDRLHDLVSLDNDLGHGRERSLRAVATDVGDRGGVAFLPHPGKYVDPDDVGAYVDLFEAVDPGTLFGVEAFNARDRYPSCRAIWDALLAELGADRPVWAVANDDYHARPRPAGAERFDRSRTVLLVEERSPSAVVDALSSGRSYVQYDGDGAAPRIDSVDVAGTTVRVDAPDAAAVRWIADGSAVATGAEIDVADVTGRYVRAEATAAGDAVTCTQPLYLE</sequence>
<dbReference type="Gene3D" id="3.20.20.140">
    <property type="entry name" value="Metal-dependent hydrolases"/>
    <property type="match status" value="1"/>
</dbReference>
<reference evidence="2 3" key="1">
    <citation type="journal article" date="2019" name="Int. J. Syst. Evol. Microbiol.">
        <title>The Global Catalogue of Microorganisms (GCM) 10K type strain sequencing project: providing services to taxonomists for standard genome sequencing and annotation.</title>
        <authorList>
            <consortium name="The Broad Institute Genomics Platform"/>
            <consortium name="The Broad Institute Genome Sequencing Center for Infectious Disease"/>
            <person name="Wu L."/>
            <person name="Ma J."/>
        </authorList>
    </citation>
    <scope>NUCLEOTIDE SEQUENCE [LARGE SCALE GENOMIC DNA]</scope>
    <source>
        <strain evidence="2 3">DT31</strain>
    </source>
</reference>
<comment type="caution">
    <text evidence="2">The sequence shown here is derived from an EMBL/GenBank/DDBJ whole genome shotgun (WGS) entry which is preliminary data.</text>
</comment>
<dbReference type="InterPro" id="IPR016195">
    <property type="entry name" value="Pol/histidinol_Pase-like"/>
</dbReference>
<gene>
    <name evidence="2" type="ORF">ACFQL9_10785</name>
</gene>
<proteinExistence type="predicted"/>
<feature type="compositionally biased region" description="Basic and acidic residues" evidence="1">
    <location>
        <begin position="36"/>
        <end position="53"/>
    </location>
</feature>
<feature type="compositionally biased region" description="Basic and acidic residues" evidence="1">
    <location>
        <begin position="13"/>
        <end position="23"/>
    </location>
</feature>
<feature type="region of interest" description="Disordered" evidence="1">
    <location>
        <begin position="1"/>
        <end position="23"/>
    </location>
</feature>
<dbReference type="AlphaFoldDB" id="A0ABD5WFL2"/>
<dbReference type="SUPFAM" id="SSF89550">
    <property type="entry name" value="PHP domain-like"/>
    <property type="match status" value="1"/>
</dbReference>